<dbReference type="Pfam" id="PF01841">
    <property type="entry name" value="Transglut_core"/>
    <property type="match status" value="1"/>
</dbReference>
<dbReference type="Gene3D" id="3.10.620.30">
    <property type="match status" value="1"/>
</dbReference>
<dbReference type="AlphaFoldDB" id="A0A2J0L1A2"/>
<feature type="domain" description="Transglutaminase-like" evidence="1">
    <location>
        <begin position="268"/>
        <end position="339"/>
    </location>
</feature>
<gene>
    <name evidence="3" type="ORF">COS99_00165</name>
</gene>
<comment type="caution">
    <text evidence="3">The sequence shown here is derived from an EMBL/GenBank/DDBJ whole genome shotgun (WGS) entry which is preliminary data.</text>
</comment>
<evidence type="ECO:0008006" key="5">
    <source>
        <dbReference type="Google" id="ProtNLM"/>
    </source>
</evidence>
<dbReference type="InterPro" id="IPR038765">
    <property type="entry name" value="Papain-like_cys_pep_sf"/>
</dbReference>
<dbReference type="InterPro" id="IPR024618">
    <property type="entry name" value="DUF3857"/>
</dbReference>
<sequence>MMPQPRLIICFIISLFFTYDSLVAETIPPSFEETHRDKASLFEEYSETIKVNEDWSCVEEDYKRLKILKEESRYMGEIPIPYERGRQEVAEFTAYTITPDGKRHTYSNIQDMYLCPTYPEYSDAMVKILTMPEVNAGSVIECKTTIYSKKPQVENTFWKGSFLLTNVPTKLLRFKISFPKKFNIQYKEFNVNHKPTITEDDSTITYAWEIQDVYDDRKEESYAPPPTPDIFREGIEFSSLRSWNDVASWYYVLIEKNLHVTPEIEAAARKAAGDKATIKDKARAILEYIQDNFRYVSMSFGSYSLEPHPTDEVFKNKYGDCKDLSLLLKAMLKVVGVESDLALFQEEFSISDPQYDLPIPTLFNHVLVLVHSENNEEFYADPLLKGFDIGEYPINYQHAYTFIIAKDGGRFGRLPIFPEERNTMKREVAVIINPDGSALREISAEWDLDTSVSVRASLKGLDESEKDEMFKTFDSMVSNGGEVLERRMDNLDKRYGRATSHIKIKQRDAYLVSDGLIILEVSGYKRQIELLKEKRENPIFFPINSCEVTTTKYRIPDGFTVLSMPDNIEKDMGLFSIKRKFERRKDEIIINEIMRLKRIEIPKDEYPKVKDFFDKLSHDTYQRIVLKKTRSLWHEIKNWIWQMIRKSIKIRK</sequence>
<dbReference type="SUPFAM" id="SSF54001">
    <property type="entry name" value="Cysteine proteinases"/>
    <property type="match status" value="1"/>
</dbReference>
<organism evidence="3 4">
    <name type="scientific">Candidatus Aquitaenariimonas noxiae</name>
    <dbReference type="NCBI Taxonomy" id="1974741"/>
    <lineage>
        <taxon>Bacteria</taxon>
        <taxon>Pseudomonadati</taxon>
        <taxon>Candidatus Omnitrophota</taxon>
        <taxon>Candidatus Aquitaenariimonas</taxon>
    </lineage>
</organism>
<accession>A0A2J0L1A2</accession>
<dbReference type="EMBL" id="PEWV01000003">
    <property type="protein sequence ID" value="PIU42450.1"/>
    <property type="molecule type" value="Genomic_DNA"/>
</dbReference>
<evidence type="ECO:0000259" key="1">
    <source>
        <dbReference type="Pfam" id="PF01841"/>
    </source>
</evidence>
<name>A0A2J0L1A2_9BACT</name>
<dbReference type="Gene3D" id="2.60.40.3140">
    <property type="match status" value="1"/>
</dbReference>
<dbReference type="Gene3D" id="2.60.120.1130">
    <property type="match status" value="1"/>
</dbReference>
<evidence type="ECO:0000259" key="2">
    <source>
        <dbReference type="Pfam" id="PF12969"/>
    </source>
</evidence>
<dbReference type="Pfam" id="PF12969">
    <property type="entry name" value="DUF3857"/>
    <property type="match status" value="1"/>
</dbReference>
<evidence type="ECO:0000313" key="3">
    <source>
        <dbReference type="EMBL" id="PIU42450.1"/>
    </source>
</evidence>
<dbReference type="Proteomes" id="UP000230052">
    <property type="component" value="Unassembled WGS sequence"/>
</dbReference>
<reference evidence="3 4" key="1">
    <citation type="submission" date="2017-09" db="EMBL/GenBank/DDBJ databases">
        <title>Depth-based differentiation of microbial function through sediment-hosted aquifers and enrichment of novel symbionts in the deep terrestrial subsurface.</title>
        <authorList>
            <person name="Probst A.J."/>
            <person name="Ladd B."/>
            <person name="Jarett J.K."/>
            <person name="Geller-Mcgrath D.E."/>
            <person name="Sieber C.M."/>
            <person name="Emerson J.B."/>
            <person name="Anantharaman K."/>
            <person name="Thomas B.C."/>
            <person name="Malmstrom R."/>
            <person name="Stieglmeier M."/>
            <person name="Klingl A."/>
            <person name="Woyke T."/>
            <person name="Ryan C.M."/>
            <person name="Banfield J.F."/>
        </authorList>
    </citation>
    <scope>NUCLEOTIDE SEQUENCE [LARGE SCALE GENOMIC DNA]</scope>
    <source>
        <strain evidence="3">CG07_land_8_20_14_0_80_42_15</strain>
    </source>
</reference>
<dbReference type="InterPro" id="IPR002931">
    <property type="entry name" value="Transglutaminase-like"/>
</dbReference>
<feature type="domain" description="DUF3857" evidence="2">
    <location>
        <begin position="58"/>
        <end position="213"/>
    </location>
</feature>
<protein>
    <recommendedName>
        <fullName evidence="5">DUF3857 domain-containing protein</fullName>
    </recommendedName>
</protein>
<proteinExistence type="predicted"/>
<evidence type="ECO:0000313" key="4">
    <source>
        <dbReference type="Proteomes" id="UP000230052"/>
    </source>
</evidence>